<accession>A0A9P6X8G2</accession>
<sequence length="1437" mass="162501">MLVQDYLRSLVAVRERCMQVYEKSKEGGLKSFDINESALSDIVDHVVSTTTRRFPDLSKIPPHSRLRHFDYQQFEALRARWKQDGIDRIEQARRLIDLVVVSVLVDAGAGQVWKYATEKGDKVGRSEGLALASFDMFLKGYFSSSSNVLDRVDVGGLGQITIERMTEGFQVTETNQMIGLEGRSNLLKRLSEVLDSQPTYFPSVDNEPRRPGNMIDYLLNNSQKVIRIETLWQAVMSLGAMWPARVQIEGVQLGDVWPCASLTDLGNHENLVPFHKLSQWLTYSLIESIETSLDIKVEGVELMTGLPEYRNGGLLVDYGLLTLKPEEVRRGTAQEGELPVFEGSDPAIVEWRALTVVYLDIIKQQVEEKLGQKLVLAQVLEGGTWTAGREIAAKKRPGNGGPPIVIKLLEKKDNVVLYWGQGDFGEKRLSFYCDQEGVSIVILSFLVDFVGGPKKSPIINLADNCNDVENCIDAARDIQYCQKKGVKVLMSVGGAAGPYHSQSWDPDLFAWWLWNKFLGGDDRTVPRPFGNVVLDGIDYDPEEVDGVGYDRHIHTLRQLFKTQYPPRQYLITAAPQCCDLEYYNKNAVYNILHPEPKYTEAYPDMVFVQFYNNYCSASEHKPRASSDFNFDEWSEWAKESTKGKTKVFLGVLGRDNHMDTGYVNYEKLTLILDDIKSNPHFGGVMIWDAGYAYANTIPYFNSLTYGQATAKYLKKLHNNTIQVKEQKAPVMMPVEYDPDMPCSGQSFALLEPISVRILAESFGTPSRLVNQRFRALGMMGDEHIQPGSRICLTKKNKKVLNIQLPKPNKNWLESPDDTVISSTEQEAIVEPVTPPVSANIKEFIQTKEIKEEKNHSLSGTQQETTVTDLQVTSPAASEDLPQHVGQDQKYLTDAEIASKEKKHNDSVPDKIDIDLENHEIVSPESDHFIDHQTASEEQEEENKGEDEKEDEEKEDEEIRKKDENEDKREDENEEKDVEEDEEEEEEEEEDEEEEEEEGEEENGEEDDEGEEEDSGQIVVNSEDDSKQVAPTLLTEQQKNPAEWLEEYADIKRKTSMMTHSKSLLLEKTQKRYSMSLIPQDRKPTPSQSYIPLSVKRLSLVKAPPPQTIESSSVDRTAHTMFNDDDGFSSSFFGGFRSNFGGLMNPNRGFSENYRCYPIAMMQHGNDRENVNYGGKIILPQSALEKLSQLNISYPMLFKLFNGAQRKHTHAGVLEFIAEEGRVYLPQWMMESLGVEPGNIIEVKNTTLPLGSFIKIQPQSADFLDISDHRAVLEKALRNFSTLTVNDVIQINYNDKVYEIKVLEAKPFHEDHSGISIVETDLEVDFAPPVGYVEPSKQQKSQTMTSKMPIDLPKAIKNEFSAFQGGGQSLRGKNKRNANTLENEEIENEDEDGPLVLPFGQIYFGYPLVPPPSANSEKDEKKSHIFSGTGQTLRSKKK</sequence>
<proteinExistence type="inferred from homology"/>
<dbReference type="Gene3D" id="3.20.20.80">
    <property type="entry name" value="Glycosidases"/>
    <property type="match status" value="1"/>
</dbReference>
<feature type="compositionally biased region" description="Acidic residues" evidence="4">
    <location>
        <begin position="936"/>
        <end position="955"/>
    </location>
</feature>
<dbReference type="InterPro" id="IPR012469">
    <property type="entry name" value="DUF1688"/>
</dbReference>
<dbReference type="InterPro" id="IPR055417">
    <property type="entry name" value="UFD1_N1"/>
</dbReference>
<feature type="compositionally biased region" description="Basic and acidic residues" evidence="4">
    <location>
        <begin position="956"/>
        <end position="970"/>
    </location>
</feature>
<dbReference type="Gene3D" id="3.10.330.10">
    <property type="match status" value="1"/>
</dbReference>
<evidence type="ECO:0000313" key="7">
    <source>
        <dbReference type="Proteomes" id="UP000716291"/>
    </source>
</evidence>
<dbReference type="PROSITE" id="PS51910">
    <property type="entry name" value="GH18_2"/>
    <property type="match status" value="1"/>
</dbReference>
<dbReference type="Pfam" id="PF00704">
    <property type="entry name" value="Glyco_hydro_18"/>
    <property type="match status" value="1"/>
</dbReference>
<evidence type="ECO:0000256" key="2">
    <source>
        <dbReference type="ARBA" id="ARBA00022786"/>
    </source>
</evidence>
<comment type="caution">
    <text evidence="6">The sequence shown here is derived from an EMBL/GenBank/DDBJ whole genome shotgun (WGS) entry which is preliminary data.</text>
</comment>
<dbReference type="EMBL" id="JAANQT010000888">
    <property type="protein sequence ID" value="KAG1307762.1"/>
    <property type="molecule type" value="Genomic_DNA"/>
</dbReference>
<dbReference type="Gene3D" id="2.40.40.50">
    <property type="entry name" value="Ubiquitin fusion degradation protein UFD1, N-terminal domain"/>
    <property type="match status" value="1"/>
</dbReference>
<reference evidence="6" key="1">
    <citation type="journal article" date="2020" name="Microb. Genom.">
        <title>Genetic diversity of clinical and environmental Mucorales isolates obtained from an investigation of mucormycosis cases among solid organ transplant recipients.</title>
        <authorList>
            <person name="Nguyen M.H."/>
            <person name="Kaul D."/>
            <person name="Muto C."/>
            <person name="Cheng S.J."/>
            <person name="Richter R.A."/>
            <person name="Bruno V.M."/>
            <person name="Liu G."/>
            <person name="Beyhan S."/>
            <person name="Sundermann A.J."/>
            <person name="Mounaud S."/>
            <person name="Pasculle A.W."/>
            <person name="Nierman W.C."/>
            <person name="Driscoll E."/>
            <person name="Cumbie R."/>
            <person name="Clancy C.J."/>
            <person name="Dupont C.L."/>
        </authorList>
    </citation>
    <scope>NUCLEOTIDE SEQUENCE</scope>
    <source>
        <strain evidence="6">GL11</strain>
    </source>
</reference>
<dbReference type="Proteomes" id="UP000716291">
    <property type="component" value="Unassembled WGS sequence"/>
</dbReference>
<dbReference type="SUPFAM" id="SSF51445">
    <property type="entry name" value="(Trans)glycosidases"/>
    <property type="match status" value="1"/>
</dbReference>
<dbReference type="Pfam" id="PF07958">
    <property type="entry name" value="DUF1688"/>
    <property type="match status" value="1"/>
</dbReference>
<evidence type="ECO:0000256" key="1">
    <source>
        <dbReference type="ARBA" id="ARBA00006043"/>
    </source>
</evidence>
<feature type="domain" description="GH18" evidence="5">
    <location>
        <begin position="413"/>
        <end position="710"/>
    </location>
</feature>
<dbReference type="InterPro" id="IPR001223">
    <property type="entry name" value="Glyco_hydro18_cat"/>
</dbReference>
<gene>
    <name evidence="6" type="ORF">G6F64_006559</name>
</gene>
<organism evidence="6 7">
    <name type="scientific">Rhizopus oryzae</name>
    <name type="common">Mucormycosis agent</name>
    <name type="synonym">Rhizopus arrhizus var. delemar</name>
    <dbReference type="NCBI Taxonomy" id="64495"/>
    <lineage>
        <taxon>Eukaryota</taxon>
        <taxon>Fungi</taxon>
        <taxon>Fungi incertae sedis</taxon>
        <taxon>Mucoromycota</taxon>
        <taxon>Mucoromycotina</taxon>
        <taxon>Mucoromycetes</taxon>
        <taxon>Mucorales</taxon>
        <taxon>Mucorineae</taxon>
        <taxon>Rhizopodaceae</taxon>
        <taxon>Rhizopus</taxon>
    </lineage>
</organism>
<dbReference type="GO" id="GO:0005975">
    <property type="term" value="P:carbohydrate metabolic process"/>
    <property type="evidence" value="ECO:0007669"/>
    <property type="project" value="InterPro"/>
</dbReference>
<keyword evidence="2" id="KW-0833">Ubl conjugation pathway</keyword>
<evidence type="ECO:0000259" key="5">
    <source>
        <dbReference type="PROSITE" id="PS51910"/>
    </source>
</evidence>
<dbReference type="InterPro" id="IPR042299">
    <property type="entry name" value="Ufd1-like_Nn"/>
</dbReference>
<dbReference type="InterPro" id="IPR017853">
    <property type="entry name" value="GH"/>
</dbReference>
<evidence type="ECO:0000256" key="3">
    <source>
        <dbReference type="ARBA" id="ARBA00074895"/>
    </source>
</evidence>
<dbReference type="FunFam" id="2.40.40.50:FF:000001">
    <property type="entry name" value="Ubiquitin fusion degradation protein 1 homolog"/>
    <property type="match status" value="1"/>
</dbReference>
<dbReference type="Pfam" id="PF03152">
    <property type="entry name" value="UFD1_N1"/>
    <property type="match status" value="1"/>
</dbReference>
<keyword evidence="7" id="KW-1185">Reference proteome</keyword>
<evidence type="ECO:0000313" key="6">
    <source>
        <dbReference type="EMBL" id="KAG1307762.1"/>
    </source>
</evidence>
<feature type="compositionally biased region" description="Polar residues" evidence="4">
    <location>
        <begin position="1425"/>
        <end position="1437"/>
    </location>
</feature>
<evidence type="ECO:0000256" key="4">
    <source>
        <dbReference type="SAM" id="MobiDB-lite"/>
    </source>
</evidence>
<name>A0A9P6X8G2_RHIOR</name>
<dbReference type="PANTHER" id="PTHR31687:SF3">
    <property type="entry name" value="PROTEIN URG3"/>
    <property type="match status" value="1"/>
</dbReference>
<protein>
    <recommendedName>
        <fullName evidence="3">Ubiquitin fusion degradation protein 1</fullName>
    </recommendedName>
</protein>
<dbReference type="PANTHER" id="PTHR31687">
    <property type="match status" value="1"/>
</dbReference>
<feature type="region of interest" description="Disordered" evidence="4">
    <location>
        <begin position="1407"/>
        <end position="1437"/>
    </location>
</feature>
<comment type="similarity">
    <text evidence="1">Belongs to the UFD1 family.</text>
</comment>
<feature type="region of interest" description="Disordered" evidence="4">
    <location>
        <begin position="930"/>
        <end position="1015"/>
    </location>
</feature>
<feature type="compositionally biased region" description="Acidic residues" evidence="4">
    <location>
        <begin position="971"/>
        <end position="1014"/>
    </location>
</feature>
<dbReference type="Pfam" id="PF24842">
    <property type="entry name" value="UFD1_N2"/>
    <property type="match status" value="1"/>
</dbReference>
<dbReference type="InterPro" id="IPR055418">
    <property type="entry name" value="UFD1_N2"/>
</dbReference>